<accession>A0A813IVQ8</accession>
<feature type="non-terminal residue" evidence="1">
    <location>
        <position position="1"/>
    </location>
</feature>
<gene>
    <name evidence="1" type="ORF">PGLA2088_LOCUS15120</name>
</gene>
<reference evidence="1" key="1">
    <citation type="submission" date="2021-02" db="EMBL/GenBank/DDBJ databases">
        <authorList>
            <person name="Dougan E. K."/>
            <person name="Rhodes N."/>
            <person name="Thang M."/>
            <person name="Chan C."/>
        </authorList>
    </citation>
    <scope>NUCLEOTIDE SEQUENCE</scope>
</reference>
<dbReference type="PANTHER" id="PTHR36383">
    <property type="entry name" value="OS09G0529350 PROTEIN"/>
    <property type="match status" value="1"/>
</dbReference>
<comment type="caution">
    <text evidence="1">The sequence shown here is derived from an EMBL/GenBank/DDBJ whole genome shotgun (WGS) entry which is preliminary data.</text>
</comment>
<evidence type="ECO:0000313" key="1">
    <source>
        <dbReference type="EMBL" id="CAE8663002.1"/>
    </source>
</evidence>
<protein>
    <submittedName>
        <fullName evidence="1">Uncharacterized protein</fullName>
    </submittedName>
</protein>
<proteinExistence type="predicted"/>
<feature type="non-terminal residue" evidence="1">
    <location>
        <position position="179"/>
    </location>
</feature>
<evidence type="ECO:0000313" key="2">
    <source>
        <dbReference type="Proteomes" id="UP000626109"/>
    </source>
</evidence>
<organism evidence="1 2">
    <name type="scientific">Polarella glacialis</name>
    <name type="common">Dinoflagellate</name>
    <dbReference type="NCBI Taxonomy" id="89957"/>
    <lineage>
        <taxon>Eukaryota</taxon>
        <taxon>Sar</taxon>
        <taxon>Alveolata</taxon>
        <taxon>Dinophyceae</taxon>
        <taxon>Suessiales</taxon>
        <taxon>Suessiaceae</taxon>
        <taxon>Polarella</taxon>
    </lineage>
</organism>
<dbReference type="AlphaFoldDB" id="A0A813IVQ8"/>
<dbReference type="PANTHER" id="PTHR36383:SF1">
    <property type="entry name" value="PROTEIN, PUTATIVE-RELATED"/>
    <property type="match status" value="1"/>
</dbReference>
<name>A0A813IVQ8_POLGL</name>
<dbReference type="Proteomes" id="UP000626109">
    <property type="component" value="Unassembled WGS sequence"/>
</dbReference>
<dbReference type="EMBL" id="CAJNNW010018503">
    <property type="protein sequence ID" value="CAE8663002.1"/>
    <property type="molecule type" value="Genomic_DNA"/>
</dbReference>
<sequence>AKGLLDSDPGRALQELAGEERFESIKAAALAAISGAVPLVPVSLLDPERLTPRWEYQLDVLALDLALFGLVYRYAVRAGDNNPQLRAGVLGAFVLPRALFLVRLPAECTPTPLSCGPWPTSRESIKVFATIPGQGPGQERQVAWQLTLGGVAFAAALFVLERAFGVGLLKRFAGDGESQ</sequence>